<organism evidence="2 3">
    <name type="scientific">Ajellomyces capsulatus (strain H143)</name>
    <name type="common">Darling's disease fungus</name>
    <name type="synonym">Histoplasma capsulatum</name>
    <dbReference type="NCBI Taxonomy" id="544712"/>
    <lineage>
        <taxon>Eukaryota</taxon>
        <taxon>Fungi</taxon>
        <taxon>Dikarya</taxon>
        <taxon>Ascomycota</taxon>
        <taxon>Pezizomycotina</taxon>
        <taxon>Eurotiomycetes</taxon>
        <taxon>Eurotiomycetidae</taxon>
        <taxon>Onygenales</taxon>
        <taxon>Ajellomycetaceae</taxon>
        <taxon>Histoplasma</taxon>
    </lineage>
</organism>
<dbReference type="InterPro" id="IPR025363">
    <property type="entry name" value="DUF4267"/>
</dbReference>
<keyword evidence="1" id="KW-0812">Transmembrane</keyword>
<dbReference type="EMBL" id="GG692420">
    <property type="protein sequence ID" value="EER43866.1"/>
    <property type="molecule type" value="Genomic_DNA"/>
</dbReference>
<evidence type="ECO:0000256" key="1">
    <source>
        <dbReference type="SAM" id="Phobius"/>
    </source>
</evidence>
<dbReference type="Pfam" id="PF14087">
    <property type="entry name" value="DUF4267"/>
    <property type="match status" value="1"/>
</dbReference>
<evidence type="ECO:0000313" key="2">
    <source>
        <dbReference type="EMBL" id="EER43866.1"/>
    </source>
</evidence>
<dbReference type="OrthoDB" id="2989864at2759"/>
<sequence length="76" mass="8000">MAATSARTTSTGSTLLTFSSQKNLAGFDTVLIILSYLGSVGGYVCWREGMPAKAAFRASMGFLITAWSGLWMAGGR</sequence>
<keyword evidence="1" id="KW-1133">Transmembrane helix</keyword>
<gene>
    <name evidence="2" type="ORF">HCDG_01896</name>
</gene>
<proteinExistence type="predicted"/>
<feature type="transmembrane region" description="Helical" evidence="1">
    <location>
        <begin position="58"/>
        <end position="74"/>
    </location>
</feature>
<dbReference type="Proteomes" id="UP000002624">
    <property type="component" value="Unassembled WGS sequence"/>
</dbReference>
<dbReference type="AlphaFoldDB" id="C6H645"/>
<evidence type="ECO:0000313" key="3">
    <source>
        <dbReference type="Proteomes" id="UP000002624"/>
    </source>
</evidence>
<dbReference type="HOGENOM" id="CLU_2653970_0_0_1"/>
<feature type="transmembrane region" description="Helical" evidence="1">
    <location>
        <begin position="24"/>
        <end position="46"/>
    </location>
</feature>
<protein>
    <submittedName>
        <fullName evidence="2">Uncharacterized protein</fullName>
    </submittedName>
</protein>
<name>C6H645_AJECH</name>
<accession>C6H645</accession>
<reference evidence="3" key="1">
    <citation type="submission" date="2009-05" db="EMBL/GenBank/DDBJ databases">
        <title>The genome sequence of Ajellomyces capsulatus strain H143.</title>
        <authorList>
            <person name="Champion M."/>
            <person name="Cuomo C.A."/>
            <person name="Ma L.-J."/>
            <person name="Henn M.R."/>
            <person name="Sil A."/>
            <person name="Goldman B."/>
            <person name="Young S.K."/>
            <person name="Kodira C.D."/>
            <person name="Zeng Q."/>
            <person name="Koehrsen M."/>
            <person name="Alvarado L."/>
            <person name="Berlin A.M."/>
            <person name="Borenstein D."/>
            <person name="Chen Z."/>
            <person name="Engels R."/>
            <person name="Freedman E."/>
            <person name="Gellesch M."/>
            <person name="Goldberg J."/>
            <person name="Griggs A."/>
            <person name="Gujja S."/>
            <person name="Heiman D.I."/>
            <person name="Hepburn T.A."/>
            <person name="Howarth C."/>
            <person name="Jen D."/>
            <person name="Larson L."/>
            <person name="Lewis B."/>
            <person name="Mehta T."/>
            <person name="Park D."/>
            <person name="Pearson M."/>
            <person name="Roberts A."/>
            <person name="Saif S."/>
            <person name="Shea T.D."/>
            <person name="Shenoy N."/>
            <person name="Sisk P."/>
            <person name="Stolte C."/>
            <person name="Sykes S."/>
            <person name="Walk T."/>
            <person name="White J."/>
            <person name="Yandava C."/>
            <person name="Klein B."/>
            <person name="McEwen J.G."/>
            <person name="Puccia R."/>
            <person name="Goldman G.H."/>
            <person name="Felipe M.S."/>
            <person name="Nino-Vega G."/>
            <person name="San-Blas G."/>
            <person name="Taylor J.W."/>
            <person name="Mendoza L."/>
            <person name="Galagan J.E."/>
            <person name="Nusbaum C."/>
            <person name="Birren B.W."/>
        </authorList>
    </citation>
    <scope>NUCLEOTIDE SEQUENCE [LARGE SCALE GENOMIC DNA]</scope>
    <source>
        <strain evidence="3">H143</strain>
    </source>
</reference>
<dbReference type="VEuPathDB" id="FungiDB:HCDG_01896"/>
<keyword evidence="1" id="KW-0472">Membrane</keyword>